<gene>
    <name evidence="1" type="ORF">RJJ65_41495</name>
</gene>
<dbReference type="InterPro" id="IPR029033">
    <property type="entry name" value="His_PPase_superfam"/>
</dbReference>
<dbReference type="RefSeq" id="WP_310866949.1">
    <property type="nucleotide sequence ID" value="NZ_JAVLSF010001493.1"/>
</dbReference>
<sequence length="101" mass="11467">SVGRWLADLPADQRPGVVWTSPYTRARSTGDLALQRAGFDAPRRVDERLRDRDMGITDMLTAQGIRSAYPEEAERRSWLGKFYYRPPGGESWADVAQRVRG</sequence>
<comment type="caution">
    <text evidence="1">The sequence shown here is derived from an EMBL/GenBank/DDBJ whole genome shotgun (WGS) entry which is preliminary data.</text>
</comment>
<dbReference type="Gene3D" id="3.40.50.1240">
    <property type="entry name" value="Phosphoglycerate mutase-like"/>
    <property type="match status" value="1"/>
</dbReference>
<accession>A0AAJ2LRH1</accession>
<protein>
    <submittedName>
        <fullName evidence="1">Histidine phosphatase family protein</fullName>
    </submittedName>
</protein>
<dbReference type="PIRSF" id="PIRSF000709">
    <property type="entry name" value="6PFK_2-Ptase"/>
    <property type="match status" value="1"/>
</dbReference>
<dbReference type="AlphaFoldDB" id="A0AAJ2LRH1"/>
<reference evidence="1" key="1">
    <citation type="submission" date="2023-04" db="EMBL/GenBank/DDBJ databases">
        <title>Genomic characterization of faba bean (Vicia faba) microsymbionts in Mexican soils.</title>
        <authorList>
            <person name="Rivera Orduna F.N."/>
            <person name="Guevara-Luna J."/>
            <person name="Yan J."/>
            <person name="Arroyo-Herrera I."/>
            <person name="Li Y."/>
            <person name="Vasquez-Murrieta M.S."/>
            <person name="Wang E.T."/>
        </authorList>
    </citation>
    <scope>NUCLEOTIDE SEQUENCE</scope>
    <source>
        <strain evidence="1">CH26</strain>
    </source>
</reference>
<dbReference type="Proteomes" id="UP001268610">
    <property type="component" value="Unassembled WGS sequence"/>
</dbReference>
<name>A0AAJ2LRH1_9HYPH</name>
<dbReference type="Pfam" id="PF00300">
    <property type="entry name" value="His_Phos_1"/>
    <property type="match status" value="1"/>
</dbReference>
<organism evidence="1 2">
    <name type="scientific">Rhizobium hidalgonense</name>
    <dbReference type="NCBI Taxonomy" id="1538159"/>
    <lineage>
        <taxon>Bacteria</taxon>
        <taxon>Pseudomonadati</taxon>
        <taxon>Pseudomonadota</taxon>
        <taxon>Alphaproteobacteria</taxon>
        <taxon>Hyphomicrobiales</taxon>
        <taxon>Rhizobiaceae</taxon>
        <taxon>Rhizobium/Agrobacterium group</taxon>
        <taxon>Rhizobium</taxon>
    </lineage>
</organism>
<evidence type="ECO:0000313" key="2">
    <source>
        <dbReference type="Proteomes" id="UP001268610"/>
    </source>
</evidence>
<feature type="non-terminal residue" evidence="1">
    <location>
        <position position="101"/>
    </location>
</feature>
<proteinExistence type="predicted"/>
<dbReference type="EMBL" id="JAVLSF010001493">
    <property type="protein sequence ID" value="MDR9779028.1"/>
    <property type="molecule type" value="Genomic_DNA"/>
</dbReference>
<feature type="non-terminal residue" evidence="1">
    <location>
        <position position="1"/>
    </location>
</feature>
<dbReference type="InterPro" id="IPR013078">
    <property type="entry name" value="His_Pase_superF_clade-1"/>
</dbReference>
<dbReference type="SUPFAM" id="SSF53254">
    <property type="entry name" value="Phosphoglycerate mutase-like"/>
    <property type="match status" value="1"/>
</dbReference>
<evidence type="ECO:0000313" key="1">
    <source>
        <dbReference type="EMBL" id="MDR9779028.1"/>
    </source>
</evidence>